<gene>
    <name evidence="2" type="ORF">Taro_011788</name>
</gene>
<dbReference type="EMBL" id="NMUH01000450">
    <property type="protein sequence ID" value="MQL79350.1"/>
    <property type="molecule type" value="Genomic_DNA"/>
</dbReference>
<dbReference type="Proteomes" id="UP000652761">
    <property type="component" value="Unassembled WGS sequence"/>
</dbReference>
<feature type="non-terminal residue" evidence="2">
    <location>
        <position position="144"/>
    </location>
</feature>
<evidence type="ECO:0000313" key="2">
    <source>
        <dbReference type="EMBL" id="MQL79350.1"/>
    </source>
</evidence>
<name>A0A843UBN4_COLES</name>
<keyword evidence="1" id="KW-0732">Signal</keyword>
<evidence type="ECO:0000256" key="1">
    <source>
        <dbReference type="SAM" id="SignalP"/>
    </source>
</evidence>
<keyword evidence="3" id="KW-1185">Reference proteome</keyword>
<comment type="caution">
    <text evidence="2">The sequence shown here is derived from an EMBL/GenBank/DDBJ whole genome shotgun (WGS) entry which is preliminary data.</text>
</comment>
<feature type="chain" id="PRO_5032558075" evidence="1">
    <location>
        <begin position="18"/>
        <end position="144"/>
    </location>
</feature>
<protein>
    <submittedName>
        <fullName evidence="2">Uncharacterized protein</fullName>
    </submittedName>
</protein>
<dbReference type="AlphaFoldDB" id="A0A843UBN4"/>
<organism evidence="2 3">
    <name type="scientific">Colocasia esculenta</name>
    <name type="common">Wild taro</name>
    <name type="synonym">Arum esculentum</name>
    <dbReference type="NCBI Taxonomy" id="4460"/>
    <lineage>
        <taxon>Eukaryota</taxon>
        <taxon>Viridiplantae</taxon>
        <taxon>Streptophyta</taxon>
        <taxon>Embryophyta</taxon>
        <taxon>Tracheophyta</taxon>
        <taxon>Spermatophyta</taxon>
        <taxon>Magnoliopsida</taxon>
        <taxon>Liliopsida</taxon>
        <taxon>Araceae</taxon>
        <taxon>Aroideae</taxon>
        <taxon>Colocasieae</taxon>
        <taxon>Colocasia</taxon>
    </lineage>
</organism>
<reference evidence="2" key="1">
    <citation type="submission" date="2017-07" db="EMBL/GenBank/DDBJ databases">
        <title>Taro Niue Genome Assembly and Annotation.</title>
        <authorList>
            <person name="Atibalentja N."/>
            <person name="Keating K."/>
            <person name="Fields C.J."/>
        </authorList>
    </citation>
    <scope>NUCLEOTIDE SEQUENCE</scope>
    <source>
        <strain evidence="2">Niue_2</strain>
        <tissue evidence="2">Leaf</tissue>
    </source>
</reference>
<proteinExistence type="predicted"/>
<sequence>MIFWTSFLGTQICLTLAGLRTFNLMPASTLESSCFPRNHRKTEKRFEGNMPLRVSFTTPEDLNMCLNVCRFMTPEDLNMRLYVYRFMTPEDLNMCLYVCRFMTPEDLNRANGGLVTTCGVSVRASAGGLDHEDKAPTGVDTCGL</sequence>
<feature type="signal peptide" evidence="1">
    <location>
        <begin position="1"/>
        <end position="17"/>
    </location>
</feature>
<evidence type="ECO:0000313" key="3">
    <source>
        <dbReference type="Proteomes" id="UP000652761"/>
    </source>
</evidence>
<accession>A0A843UBN4</accession>